<evidence type="ECO:0000256" key="3">
    <source>
        <dbReference type="ARBA" id="ARBA00022723"/>
    </source>
</evidence>
<evidence type="ECO:0000313" key="10">
    <source>
        <dbReference type="Proteomes" id="UP001168990"/>
    </source>
</evidence>
<keyword evidence="2" id="KW-0540">Nuclease</keyword>
<comment type="caution">
    <text evidence="9">The sequence shown here is derived from an EMBL/GenBank/DDBJ whole genome shotgun (WGS) entry which is preliminary data.</text>
</comment>
<sequence length="747" mass="83120">MSDGKKRYFWKGRRVNEKIYNQRISQCKNGQKRKKTCDLTSPLSDIVQGRRIIEVTHLAKELKCVQCKALLNLENIKKEKRRGLGSIWHVLCTVCNVLNEVSTDKQHVDATTKRQRFDINSKIAIGALHSGIGATHVNKILASVNMPSIDPKTFKTYENEMGTAVEKVAKESCYKWAEIQRKMTIENSNRIQQSLPESAPSNFILPEWSTGLSEIAITPANISTNLETTMAIIEPEIINQDIRSDHSESTNFSNSKETYNGTVHVAASYDMGYSTKRRGRTCDSMNGYAAFLGTETGKTIEYFTTNRGCRMCALGHPKSEHDCRLNFIGSAKAMEPFAVASMTSNSKIFKEHNIEVGILIGDDDSDCGCPCCKPITRNSKEVANALRNIPDHAFNNHNNCGHWCRYAKNPSTYEHKSPDLYEDLKDIFGKLADNADRFAAGASSQANESLNATMTSHYPKSQCYSQTASGNFRFGCAIGEKNLGERYIQEAATKRLLSPGFHTTKYRTNLRKKKEDMEGTHYESNMGLLSTNVAHDSIFNAEGINEEIIEADDDGAQVSKPIAVFFDLETSSFSKQSDILQIAAQYNESKFSVYVNPIQKIAAQASEANGLTNVRGELMLNGTRVPSIPLRLALDAFRNFLTKLKHPVVLVAHNCKFDAPILMNSMKKMTMTDDFGSVVVGFADTLPLIKSVTNRKGKGECTLTGVASWLQISADGAHNAVYDVLMLVKIIENLQLTIKQLIDRIIT</sequence>
<evidence type="ECO:0000256" key="6">
    <source>
        <dbReference type="ARBA" id="ARBA00022842"/>
    </source>
</evidence>
<dbReference type="Pfam" id="PF22123">
    <property type="entry name" value="Exu_RNase_H_like"/>
    <property type="match status" value="1"/>
</dbReference>
<evidence type="ECO:0000256" key="2">
    <source>
        <dbReference type="ARBA" id="ARBA00022722"/>
    </source>
</evidence>
<evidence type="ECO:0000259" key="8">
    <source>
        <dbReference type="SMART" id="SM00479"/>
    </source>
</evidence>
<dbReference type="GO" id="GO:0006308">
    <property type="term" value="P:DNA catabolic process"/>
    <property type="evidence" value="ECO:0007669"/>
    <property type="project" value="TreeGrafter"/>
</dbReference>
<dbReference type="EMBL" id="JAQQBS010001423">
    <property type="protein sequence ID" value="KAK0160250.1"/>
    <property type="molecule type" value="Genomic_DNA"/>
</dbReference>
<accession>A0AA39CA30</accession>
<evidence type="ECO:0000256" key="5">
    <source>
        <dbReference type="ARBA" id="ARBA00022839"/>
    </source>
</evidence>
<keyword evidence="4" id="KW-0378">Hydrolase</keyword>
<dbReference type="GO" id="GO:0046872">
    <property type="term" value="F:metal ion binding"/>
    <property type="evidence" value="ECO:0007669"/>
    <property type="project" value="UniProtKB-KW"/>
</dbReference>
<evidence type="ECO:0000313" key="9">
    <source>
        <dbReference type="EMBL" id="KAK0160250.1"/>
    </source>
</evidence>
<dbReference type="InterPro" id="IPR040393">
    <property type="entry name" value="TREX1/2"/>
</dbReference>
<dbReference type="AlphaFoldDB" id="A0AA39CA30"/>
<dbReference type="InterPro" id="IPR013520">
    <property type="entry name" value="Ribonucl_H"/>
</dbReference>
<dbReference type="InterPro" id="IPR054362">
    <property type="entry name" value="Exu_RNase_H-like"/>
</dbReference>
<gene>
    <name evidence="9" type="ORF">PV328_007678</name>
</gene>
<dbReference type="InterPro" id="IPR036397">
    <property type="entry name" value="RNaseH_sf"/>
</dbReference>
<reference evidence="9" key="2">
    <citation type="submission" date="2023-03" db="EMBL/GenBank/DDBJ databases">
        <authorList>
            <person name="Inwood S.N."/>
            <person name="Skelly J.G."/>
            <person name="Guhlin J."/>
            <person name="Harrop T.W.R."/>
            <person name="Goldson S.G."/>
            <person name="Dearden P.K."/>
        </authorList>
    </citation>
    <scope>NUCLEOTIDE SEQUENCE</scope>
    <source>
        <strain evidence="9">Irish</strain>
        <tissue evidence="9">Whole body</tissue>
    </source>
</reference>
<name>A0AA39CA30_9HYME</name>
<dbReference type="Gene3D" id="3.30.420.10">
    <property type="entry name" value="Ribonuclease H-like superfamily/Ribonuclease H"/>
    <property type="match status" value="1"/>
</dbReference>
<dbReference type="Pfam" id="PF20700">
    <property type="entry name" value="Mutator"/>
    <property type="match status" value="2"/>
</dbReference>
<protein>
    <recommendedName>
        <fullName evidence="8">Exonuclease domain-containing protein</fullName>
    </recommendedName>
</protein>
<evidence type="ECO:0000256" key="4">
    <source>
        <dbReference type="ARBA" id="ARBA00022801"/>
    </source>
</evidence>
<keyword evidence="6" id="KW-0460">Magnesium</keyword>
<keyword evidence="5" id="KW-0269">Exonuclease</keyword>
<dbReference type="GO" id="GO:0008296">
    <property type="term" value="F:3'-5'-DNA exonuclease activity"/>
    <property type="evidence" value="ECO:0007669"/>
    <property type="project" value="TreeGrafter"/>
</dbReference>
<comment type="similarity">
    <text evidence="7">Belongs to the exonuclease superfamily. TREX family.</text>
</comment>
<dbReference type="SUPFAM" id="SSF53098">
    <property type="entry name" value="Ribonuclease H-like"/>
    <property type="match status" value="1"/>
</dbReference>
<keyword evidence="3" id="KW-0479">Metal-binding</keyword>
<evidence type="ECO:0000256" key="1">
    <source>
        <dbReference type="ARBA" id="ARBA00001946"/>
    </source>
</evidence>
<dbReference type="GO" id="GO:0005737">
    <property type="term" value="C:cytoplasm"/>
    <property type="evidence" value="ECO:0007669"/>
    <property type="project" value="TreeGrafter"/>
</dbReference>
<keyword evidence="10" id="KW-1185">Reference proteome</keyword>
<dbReference type="InterPro" id="IPR012337">
    <property type="entry name" value="RNaseH-like_sf"/>
</dbReference>
<feature type="domain" description="Exonuclease" evidence="8">
    <location>
        <begin position="562"/>
        <end position="740"/>
    </location>
</feature>
<evidence type="ECO:0000256" key="7">
    <source>
        <dbReference type="ARBA" id="ARBA00025769"/>
    </source>
</evidence>
<dbReference type="PANTHER" id="PTHR13058">
    <property type="entry name" value="THREE PRIME REPAIR EXONUCLEASE 1, 2"/>
    <property type="match status" value="1"/>
</dbReference>
<dbReference type="PANTHER" id="PTHR13058:SF19">
    <property type="entry name" value="LD40940P"/>
    <property type="match status" value="1"/>
</dbReference>
<comment type="cofactor">
    <cofactor evidence="1">
        <name>Mg(2+)</name>
        <dbReference type="ChEBI" id="CHEBI:18420"/>
    </cofactor>
</comment>
<proteinExistence type="inferred from homology"/>
<dbReference type="InterPro" id="IPR049012">
    <property type="entry name" value="Mutator_transp_dom"/>
</dbReference>
<dbReference type="GO" id="GO:0003676">
    <property type="term" value="F:nucleic acid binding"/>
    <property type="evidence" value="ECO:0007669"/>
    <property type="project" value="InterPro"/>
</dbReference>
<dbReference type="SMART" id="SM00479">
    <property type="entry name" value="EXOIII"/>
    <property type="match status" value="1"/>
</dbReference>
<dbReference type="Proteomes" id="UP001168990">
    <property type="component" value="Unassembled WGS sequence"/>
</dbReference>
<dbReference type="CDD" id="cd06127">
    <property type="entry name" value="DEDDh"/>
    <property type="match status" value="1"/>
</dbReference>
<reference evidence="9" key="1">
    <citation type="journal article" date="2023" name="bioRxiv">
        <title>Scaffold-level genome assemblies of two parasitoid biocontrol wasps reveal the parthenogenesis mechanism and an associated novel virus.</title>
        <authorList>
            <person name="Inwood S."/>
            <person name="Skelly J."/>
            <person name="Guhlin J."/>
            <person name="Harrop T."/>
            <person name="Goldson S."/>
            <person name="Dearden P."/>
        </authorList>
    </citation>
    <scope>NUCLEOTIDE SEQUENCE</scope>
    <source>
        <strain evidence="9">Irish</strain>
        <tissue evidence="9">Whole body</tissue>
    </source>
</reference>
<organism evidence="9 10">
    <name type="scientific">Microctonus aethiopoides</name>
    <dbReference type="NCBI Taxonomy" id="144406"/>
    <lineage>
        <taxon>Eukaryota</taxon>
        <taxon>Metazoa</taxon>
        <taxon>Ecdysozoa</taxon>
        <taxon>Arthropoda</taxon>
        <taxon>Hexapoda</taxon>
        <taxon>Insecta</taxon>
        <taxon>Pterygota</taxon>
        <taxon>Neoptera</taxon>
        <taxon>Endopterygota</taxon>
        <taxon>Hymenoptera</taxon>
        <taxon>Apocrita</taxon>
        <taxon>Ichneumonoidea</taxon>
        <taxon>Braconidae</taxon>
        <taxon>Euphorinae</taxon>
        <taxon>Microctonus</taxon>
    </lineage>
</organism>